<dbReference type="RefSeq" id="WP_343054337.1">
    <property type="nucleotide sequence ID" value="NZ_BAABHP010000013.1"/>
</dbReference>
<evidence type="ECO:0000259" key="1">
    <source>
        <dbReference type="Pfam" id="PF00144"/>
    </source>
</evidence>
<dbReference type="AlphaFoldDB" id="A0A7Y9E0A1"/>
<dbReference type="Gene3D" id="3.40.710.10">
    <property type="entry name" value="DD-peptidase/beta-lactamase superfamily"/>
    <property type="match status" value="1"/>
</dbReference>
<sequence length="451" mass="47756">MLLDTTAHALTHRLAVEQSRGRAPSMVGAVSRGATVLWSGGRGEVDGAPPTDDTQYRIGSITKTFVAVLVLRLRDEGRLALDDRLGDHLPDTPVADATIAQLLAHSSGLPAETGAPWWERSDGSVRPDLASLVAEPPLRAPGRRHHYSNVGYGLLGALVGHLRGHDWFTAVGTEILEPIGMTRTTYHPSAPHAHGWAVHPWADLLHPEPAHDAALMAPAGQMWSTTADLARFGAFLLHGDDRVLSARTVEEMRRPSAPSEAGDADRSHGLGLQLLRHSGRALAGHTGSMPGFVATLWVDPAEDLAAVAFANATSGPAIGGLVAELIGIVAEREPLLPEPWRPAVVTEEVLALLGPWYWGAAPIALRLRGTDELTVGGLGGGARASRFSPRPDGTWVGLDGYYAGETLRAVRHADGSVSHLDLGSFVFTREPYAPGEVIPGGVPDDGWGATR</sequence>
<dbReference type="InterPro" id="IPR012338">
    <property type="entry name" value="Beta-lactam/transpept-like"/>
</dbReference>
<dbReference type="InterPro" id="IPR050491">
    <property type="entry name" value="AmpC-like"/>
</dbReference>
<evidence type="ECO:0000313" key="4">
    <source>
        <dbReference type="Proteomes" id="UP000535890"/>
    </source>
</evidence>
<feature type="domain" description="Beta-lactamase-related" evidence="1">
    <location>
        <begin position="20"/>
        <end position="321"/>
    </location>
</feature>
<dbReference type="SUPFAM" id="SSF56601">
    <property type="entry name" value="beta-lactamase/transpeptidase-like"/>
    <property type="match status" value="1"/>
</dbReference>
<dbReference type="Proteomes" id="UP000535890">
    <property type="component" value="Unassembled WGS sequence"/>
</dbReference>
<evidence type="ECO:0000313" key="3">
    <source>
        <dbReference type="EMBL" id="NYD38763.1"/>
    </source>
</evidence>
<dbReference type="PANTHER" id="PTHR46825">
    <property type="entry name" value="D-ALANYL-D-ALANINE-CARBOXYPEPTIDASE/ENDOPEPTIDASE AMPH"/>
    <property type="match status" value="1"/>
</dbReference>
<protein>
    <submittedName>
        <fullName evidence="3">CubicO group peptidase (Beta-lactamase class C family)</fullName>
    </submittedName>
</protein>
<keyword evidence="4" id="KW-1185">Reference proteome</keyword>
<dbReference type="InterPro" id="IPR001466">
    <property type="entry name" value="Beta-lactam-related"/>
</dbReference>
<gene>
    <name evidence="3" type="ORF">BJ983_004865</name>
</gene>
<comment type="caution">
    <text evidence="3">The sequence shown here is derived from an EMBL/GenBank/DDBJ whole genome shotgun (WGS) entry which is preliminary data.</text>
</comment>
<proteinExistence type="predicted"/>
<reference evidence="3 4" key="1">
    <citation type="submission" date="2020-07" db="EMBL/GenBank/DDBJ databases">
        <title>Sequencing the genomes of 1000 actinobacteria strains.</title>
        <authorList>
            <person name="Klenk H.-P."/>
        </authorList>
    </citation>
    <scope>NUCLEOTIDE SEQUENCE [LARGE SCALE GENOMIC DNA]</scope>
    <source>
        <strain evidence="3 4">DSM 45772</strain>
    </source>
</reference>
<dbReference type="Pfam" id="PF00144">
    <property type="entry name" value="Beta-lactamase"/>
    <property type="match status" value="1"/>
</dbReference>
<name>A0A7Y9E0A1_9PSEU</name>
<organism evidence="3 4">
    <name type="scientific">Actinomycetospora corticicola</name>
    <dbReference type="NCBI Taxonomy" id="663602"/>
    <lineage>
        <taxon>Bacteria</taxon>
        <taxon>Bacillati</taxon>
        <taxon>Actinomycetota</taxon>
        <taxon>Actinomycetes</taxon>
        <taxon>Pseudonocardiales</taxon>
        <taxon>Pseudonocardiaceae</taxon>
        <taxon>Actinomycetospora</taxon>
    </lineage>
</organism>
<dbReference type="PANTHER" id="PTHR46825:SF7">
    <property type="entry name" value="D-ALANYL-D-ALANINE CARBOXYPEPTIDASE"/>
    <property type="match status" value="1"/>
</dbReference>
<dbReference type="EMBL" id="JACCBN010000001">
    <property type="protein sequence ID" value="NYD38763.1"/>
    <property type="molecule type" value="Genomic_DNA"/>
</dbReference>
<dbReference type="InterPro" id="IPR056008">
    <property type="entry name" value="DUF7586"/>
</dbReference>
<feature type="domain" description="DUF7586" evidence="2">
    <location>
        <begin position="346"/>
        <end position="429"/>
    </location>
</feature>
<accession>A0A7Y9E0A1</accession>
<dbReference type="Pfam" id="PF24491">
    <property type="entry name" value="DUF7586"/>
    <property type="match status" value="1"/>
</dbReference>
<evidence type="ECO:0000259" key="2">
    <source>
        <dbReference type="Pfam" id="PF24491"/>
    </source>
</evidence>